<comment type="caution">
    <text evidence="4">The sequence shown here is derived from an EMBL/GenBank/DDBJ whole genome shotgun (WGS) entry which is preliminary data.</text>
</comment>
<keyword evidence="2" id="KW-0378">Hydrolase</keyword>
<evidence type="ECO:0000256" key="3">
    <source>
        <dbReference type="PROSITE-ProRule" id="PRU00679"/>
    </source>
</evidence>
<evidence type="ECO:0000313" key="4">
    <source>
        <dbReference type="EMBL" id="MDU0366192.1"/>
    </source>
</evidence>
<proteinExistence type="inferred from homology"/>
<accession>A0ABU3T4A1</accession>
<dbReference type="PROSITE" id="PS51347">
    <property type="entry name" value="PHOSPHOTRIESTERASE_2"/>
    <property type="match status" value="1"/>
</dbReference>
<dbReference type="Proteomes" id="UP001263371">
    <property type="component" value="Unassembled WGS sequence"/>
</dbReference>
<organism evidence="4 5">
    <name type="scientific">Microbacterium galbum</name>
    <dbReference type="NCBI Taxonomy" id="3075994"/>
    <lineage>
        <taxon>Bacteria</taxon>
        <taxon>Bacillati</taxon>
        <taxon>Actinomycetota</taxon>
        <taxon>Actinomycetes</taxon>
        <taxon>Micrococcales</taxon>
        <taxon>Microbacteriaceae</taxon>
        <taxon>Microbacterium</taxon>
    </lineage>
</organism>
<sequence length="309" mass="32870">MTPFVRTAMGDVAPETLGRVDYHEHLFQVSPLLPGDDLDDEDAALEETRQFAASGFETMVDATPLGLGRRPAATRRIARAAGVTVVLTTGLHRREHYRDGDPLLDAGVDELAAAFEADLVAGAAEPGGERNPAVRAGVLKAGLGYWRIDAHSTRTIEAVGRAHAATGAPVMVHLEHGTAAFEALAALDAVGVAADRVALAHIDRNPDPVLHAELAATGAYLGYDGPARAREHPDAVILDCLVRAAEAGAARRILLGGDVARRTRYAAYGGIPGLRYLGERFVPRLRREGGGDLADAVLRRNPQAWLAWR</sequence>
<dbReference type="Pfam" id="PF02126">
    <property type="entry name" value="PTE"/>
    <property type="match status" value="1"/>
</dbReference>
<dbReference type="EMBL" id="JAWDIS010000001">
    <property type="protein sequence ID" value="MDU0366192.1"/>
    <property type="molecule type" value="Genomic_DNA"/>
</dbReference>
<dbReference type="InterPro" id="IPR032466">
    <property type="entry name" value="Metal_Hydrolase"/>
</dbReference>
<dbReference type="PANTHER" id="PTHR10819">
    <property type="entry name" value="PHOSPHOTRIESTERASE-RELATED"/>
    <property type="match status" value="1"/>
</dbReference>
<evidence type="ECO:0000313" key="5">
    <source>
        <dbReference type="Proteomes" id="UP001263371"/>
    </source>
</evidence>
<comment type="similarity">
    <text evidence="3">Belongs to the metallo-dependent hydrolases superfamily. Phosphotriesterase family.</text>
</comment>
<dbReference type="RefSeq" id="WP_315993458.1">
    <property type="nucleotide sequence ID" value="NZ_JAWDIS010000001.1"/>
</dbReference>
<keyword evidence="5" id="KW-1185">Reference proteome</keyword>
<evidence type="ECO:0000256" key="1">
    <source>
        <dbReference type="ARBA" id="ARBA00022723"/>
    </source>
</evidence>
<keyword evidence="1" id="KW-0479">Metal-binding</keyword>
<dbReference type="SUPFAM" id="SSF51556">
    <property type="entry name" value="Metallo-dependent hydrolases"/>
    <property type="match status" value="1"/>
</dbReference>
<feature type="modified residue" description="N6-carboxylysine" evidence="3">
    <location>
        <position position="140"/>
    </location>
</feature>
<dbReference type="Gene3D" id="3.20.20.140">
    <property type="entry name" value="Metal-dependent hydrolases"/>
    <property type="match status" value="1"/>
</dbReference>
<gene>
    <name evidence="4" type="ORF">RWH45_03125</name>
</gene>
<protein>
    <submittedName>
        <fullName evidence="4">Aryldialkylphosphatase</fullName>
    </submittedName>
</protein>
<reference evidence="4 5" key="1">
    <citation type="submission" date="2023-09" db="EMBL/GenBank/DDBJ databases">
        <title>Microbacterium fusihabitans sp. nov., Microbacterium phycihabitans sp. nov., and Microbacterium cervinum sp. nov., isolated from dried seaweeds of beach.</title>
        <authorList>
            <person name="Lee S.D."/>
        </authorList>
    </citation>
    <scope>NUCLEOTIDE SEQUENCE [LARGE SCALE GENOMIC DNA]</scope>
    <source>
        <strain evidence="4 5">KSW4-17</strain>
    </source>
</reference>
<dbReference type="PANTHER" id="PTHR10819:SF3">
    <property type="entry name" value="PHOSPHOTRIESTERASE-RELATED PROTEIN"/>
    <property type="match status" value="1"/>
</dbReference>
<name>A0ABU3T4A1_9MICO</name>
<dbReference type="PIRSF" id="PIRSF016839">
    <property type="entry name" value="PhP"/>
    <property type="match status" value="1"/>
</dbReference>
<evidence type="ECO:0000256" key="2">
    <source>
        <dbReference type="ARBA" id="ARBA00022801"/>
    </source>
</evidence>
<dbReference type="InterPro" id="IPR001559">
    <property type="entry name" value="Phosphotriesterase"/>
</dbReference>